<comment type="caution">
    <text evidence="7">The sequence shown here is derived from an EMBL/GenBank/DDBJ whole genome shotgun (WGS) entry which is preliminary data.</text>
</comment>
<dbReference type="Gene3D" id="6.10.140.2220">
    <property type="match status" value="1"/>
</dbReference>
<evidence type="ECO:0000256" key="2">
    <source>
        <dbReference type="ARBA" id="ARBA00022771"/>
    </source>
</evidence>
<dbReference type="PROSITE" id="PS50865">
    <property type="entry name" value="ZF_MYND_2"/>
    <property type="match status" value="1"/>
</dbReference>
<evidence type="ECO:0000256" key="5">
    <source>
        <dbReference type="SAM" id="MobiDB-lite"/>
    </source>
</evidence>
<sequence>MNVTAMTSSVGGAVDPFFSATFPTICSTCTRPPPSGHSLLRCSRCKRAYYCSRTCQKQAWKGHKLDCDPISDRTSPSALHTPDASVPGSPAQTTDDQEFTLGSPINRDAISLCGAMHDSVYTTATTTN</sequence>
<evidence type="ECO:0000313" key="8">
    <source>
        <dbReference type="Proteomes" id="UP001280581"/>
    </source>
</evidence>
<proteinExistence type="predicted"/>
<keyword evidence="2 4" id="KW-0863">Zinc-finger</keyword>
<keyword evidence="3" id="KW-0862">Zinc</keyword>
<dbReference type="InterPro" id="IPR002893">
    <property type="entry name" value="Znf_MYND"/>
</dbReference>
<evidence type="ECO:0000256" key="3">
    <source>
        <dbReference type="ARBA" id="ARBA00022833"/>
    </source>
</evidence>
<dbReference type="GO" id="GO:0008270">
    <property type="term" value="F:zinc ion binding"/>
    <property type="evidence" value="ECO:0007669"/>
    <property type="project" value="UniProtKB-KW"/>
</dbReference>
<organism evidence="7 8">
    <name type="scientific">Pseudopithomyces chartarum</name>
    <dbReference type="NCBI Taxonomy" id="1892770"/>
    <lineage>
        <taxon>Eukaryota</taxon>
        <taxon>Fungi</taxon>
        <taxon>Dikarya</taxon>
        <taxon>Ascomycota</taxon>
        <taxon>Pezizomycotina</taxon>
        <taxon>Dothideomycetes</taxon>
        <taxon>Pleosporomycetidae</taxon>
        <taxon>Pleosporales</taxon>
        <taxon>Massarineae</taxon>
        <taxon>Didymosphaeriaceae</taxon>
        <taxon>Pseudopithomyces</taxon>
    </lineage>
</organism>
<evidence type="ECO:0000256" key="4">
    <source>
        <dbReference type="PROSITE-ProRule" id="PRU00134"/>
    </source>
</evidence>
<evidence type="ECO:0000313" key="7">
    <source>
        <dbReference type="EMBL" id="KAK3214635.1"/>
    </source>
</evidence>
<dbReference type="Proteomes" id="UP001280581">
    <property type="component" value="Unassembled WGS sequence"/>
</dbReference>
<feature type="region of interest" description="Disordered" evidence="5">
    <location>
        <begin position="71"/>
        <end position="96"/>
    </location>
</feature>
<gene>
    <name evidence="7" type="ORF">GRF29_19g845043</name>
</gene>
<evidence type="ECO:0000259" key="6">
    <source>
        <dbReference type="PROSITE" id="PS50865"/>
    </source>
</evidence>
<dbReference type="AlphaFoldDB" id="A0AAN6M3M5"/>
<reference evidence="7 8" key="1">
    <citation type="submission" date="2021-02" db="EMBL/GenBank/DDBJ databases">
        <title>Genome assembly of Pseudopithomyces chartarum.</title>
        <authorList>
            <person name="Jauregui R."/>
            <person name="Singh J."/>
            <person name="Voisey C."/>
        </authorList>
    </citation>
    <scope>NUCLEOTIDE SEQUENCE [LARGE SCALE GENOMIC DNA]</scope>
    <source>
        <strain evidence="7 8">AGR01</strain>
    </source>
</reference>
<dbReference type="Pfam" id="PF01753">
    <property type="entry name" value="zf-MYND"/>
    <property type="match status" value="1"/>
</dbReference>
<feature type="domain" description="MYND-type" evidence="6">
    <location>
        <begin position="26"/>
        <end position="67"/>
    </location>
</feature>
<evidence type="ECO:0000256" key="1">
    <source>
        <dbReference type="ARBA" id="ARBA00022723"/>
    </source>
</evidence>
<name>A0AAN6M3M5_9PLEO</name>
<protein>
    <recommendedName>
        <fullName evidence="6">MYND-type domain-containing protein</fullName>
    </recommendedName>
</protein>
<keyword evidence="8" id="KW-1185">Reference proteome</keyword>
<dbReference type="SUPFAM" id="SSF144232">
    <property type="entry name" value="HIT/MYND zinc finger-like"/>
    <property type="match status" value="1"/>
</dbReference>
<accession>A0AAN6M3M5</accession>
<dbReference type="PROSITE" id="PS01360">
    <property type="entry name" value="ZF_MYND_1"/>
    <property type="match status" value="1"/>
</dbReference>
<keyword evidence="1" id="KW-0479">Metal-binding</keyword>
<dbReference type="EMBL" id="WVTA01000003">
    <property type="protein sequence ID" value="KAK3214635.1"/>
    <property type="molecule type" value="Genomic_DNA"/>
</dbReference>